<feature type="transmembrane region" description="Helical" evidence="1">
    <location>
        <begin position="12"/>
        <end position="38"/>
    </location>
</feature>
<accession>A0A640VLJ4</accession>
<feature type="transmembrane region" description="Helical" evidence="1">
    <location>
        <begin position="157"/>
        <end position="174"/>
    </location>
</feature>
<dbReference type="EMBL" id="BLIV01000001">
    <property type="protein sequence ID" value="GFE48484.1"/>
    <property type="molecule type" value="Genomic_DNA"/>
</dbReference>
<reference evidence="2 3" key="1">
    <citation type="submission" date="2019-12" db="EMBL/GenBank/DDBJ databases">
        <title>Roseobacter cerasinus sp. nov., isolated from seawater around aquaculture.</title>
        <authorList>
            <person name="Muramatsu S."/>
            <person name="Takabe Y."/>
            <person name="Mori K."/>
            <person name="Takaichi S."/>
            <person name="Hanada S."/>
        </authorList>
    </citation>
    <scope>NUCLEOTIDE SEQUENCE [LARGE SCALE GENOMIC DNA]</scope>
    <source>
        <strain evidence="2 3">AI77</strain>
    </source>
</reference>
<keyword evidence="1" id="KW-1133">Transmembrane helix</keyword>
<sequence length="187" mass="20304">MTDYLDRQTKIAATALAGVWFSTLALCLALLFAAYFIFLSISDPQHLGREMAEQLELEIGSLPLTTASALLASLIWLTTDFMAAAMMLLIRQLFAGIRDGSGIFTERTALRLRRVGWVLVLIAPVSMIVDGIAGATLRYWADPTGITFRLGAEEGDIYAIILGLMLVALGHIMGDAAHLAEENKAFV</sequence>
<keyword evidence="1" id="KW-0812">Transmembrane</keyword>
<gene>
    <name evidence="2" type="ORF">So717_02370</name>
</gene>
<evidence type="ECO:0000313" key="3">
    <source>
        <dbReference type="Proteomes" id="UP000436522"/>
    </source>
</evidence>
<organism evidence="2 3">
    <name type="scientific">Roseobacter cerasinus</name>
    <dbReference type="NCBI Taxonomy" id="2602289"/>
    <lineage>
        <taxon>Bacteria</taxon>
        <taxon>Pseudomonadati</taxon>
        <taxon>Pseudomonadota</taxon>
        <taxon>Alphaproteobacteria</taxon>
        <taxon>Rhodobacterales</taxon>
        <taxon>Roseobacteraceae</taxon>
        <taxon>Roseobacter</taxon>
    </lineage>
</organism>
<protein>
    <recommendedName>
        <fullName evidence="4">DUF2975 domain-containing protein</fullName>
    </recommendedName>
</protein>
<feature type="transmembrane region" description="Helical" evidence="1">
    <location>
        <begin position="70"/>
        <end position="94"/>
    </location>
</feature>
<proteinExistence type="predicted"/>
<evidence type="ECO:0008006" key="4">
    <source>
        <dbReference type="Google" id="ProtNLM"/>
    </source>
</evidence>
<evidence type="ECO:0000313" key="2">
    <source>
        <dbReference type="EMBL" id="GFE48484.1"/>
    </source>
</evidence>
<evidence type="ECO:0000256" key="1">
    <source>
        <dbReference type="SAM" id="Phobius"/>
    </source>
</evidence>
<name>A0A640VLJ4_9RHOB</name>
<dbReference type="AlphaFoldDB" id="A0A640VLJ4"/>
<dbReference type="Proteomes" id="UP000436522">
    <property type="component" value="Unassembled WGS sequence"/>
</dbReference>
<feature type="transmembrane region" description="Helical" evidence="1">
    <location>
        <begin position="115"/>
        <end position="137"/>
    </location>
</feature>
<keyword evidence="1" id="KW-0472">Membrane</keyword>
<keyword evidence="3" id="KW-1185">Reference proteome</keyword>
<comment type="caution">
    <text evidence="2">The sequence shown here is derived from an EMBL/GenBank/DDBJ whole genome shotgun (WGS) entry which is preliminary data.</text>
</comment>